<feature type="non-terminal residue" evidence="2">
    <location>
        <position position="1"/>
    </location>
</feature>
<protein>
    <submittedName>
        <fullName evidence="2">Uncharacterized protein</fullName>
    </submittedName>
</protein>
<dbReference type="EMBL" id="JACOYY010000021">
    <property type="protein sequence ID" value="MBI2052157.1"/>
    <property type="molecule type" value="Genomic_DNA"/>
</dbReference>
<feature type="transmembrane region" description="Helical" evidence="1">
    <location>
        <begin position="47"/>
        <end position="75"/>
    </location>
</feature>
<comment type="caution">
    <text evidence="2">The sequence shown here is derived from an EMBL/GenBank/DDBJ whole genome shotgun (WGS) entry which is preliminary data.</text>
</comment>
<reference evidence="2" key="1">
    <citation type="submission" date="2020-07" db="EMBL/GenBank/DDBJ databases">
        <title>Huge and variable diversity of episymbiotic CPR bacteria and DPANN archaea in groundwater ecosystems.</title>
        <authorList>
            <person name="He C.Y."/>
            <person name="Keren R."/>
            <person name="Whittaker M."/>
            <person name="Farag I.F."/>
            <person name="Doudna J."/>
            <person name="Cate J.H.D."/>
            <person name="Banfield J.F."/>
        </authorList>
    </citation>
    <scope>NUCLEOTIDE SEQUENCE</scope>
    <source>
        <strain evidence="2">NC_groundwater_191_Ag_S-0.1um_45_8</strain>
    </source>
</reference>
<feature type="transmembrane region" description="Helical" evidence="1">
    <location>
        <begin position="196"/>
        <end position="213"/>
    </location>
</feature>
<keyword evidence="1" id="KW-1133">Transmembrane helix</keyword>
<keyword evidence="1" id="KW-0812">Transmembrane</keyword>
<accession>A0A9D6HPJ1</accession>
<dbReference type="Proteomes" id="UP000786662">
    <property type="component" value="Unassembled WGS sequence"/>
</dbReference>
<feature type="transmembrane region" description="Helical" evidence="1">
    <location>
        <begin position="17"/>
        <end position="35"/>
    </location>
</feature>
<gene>
    <name evidence="2" type="ORF">HYT38_00560</name>
</gene>
<feature type="transmembrane region" description="Helical" evidence="1">
    <location>
        <begin position="155"/>
        <end position="175"/>
    </location>
</feature>
<evidence type="ECO:0000256" key="1">
    <source>
        <dbReference type="SAM" id="Phobius"/>
    </source>
</evidence>
<feature type="transmembrane region" description="Helical" evidence="1">
    <location>
        <begin position="131"/>
        <end position="149"/>
    </location>
</feature>
<sequence length="214" mass="23404">NFAASGPLSFLSSAGDFFLPYGVILFSLAGGSDIPEIRNFFTGGRSLVLITVLIVGTLTPVLIYAVFVTAVLRLSGDTTSPEALSGLTSILGQVWIKYGAWLGFLAVITSFFTIGLNIQNSFRLDFGLSKILSRILTAGVPLTLFFYGYKNFINILSFTGAVLGGLEGLLLIWIWRKSKIKGDRDPEYQLAIPRPLLFLLVLIFLAGVIYQFIY</sequence>
<keyword evidence="1" id="KW-0472">Membrane</keyword>
<evidence type="ECO:0000313" key="3">
    <source>
        <dbReference type="Proteomes" id="UP000786662"/>
    </source>
</evidence>
<organism evidence="2 3">
    <name type="scientific">Candidatus Sungiibacteriota bacterium</name>
    <dbReference type="NCBI Taxonomy" id="2750080"/>
    <lineage>
        <taxon>Bacteria</taxon>
        <taxon>Candidatus Sungiibacteriota</taxon>
    </lineage>
</organism>
<dbReference type="AlphaFoldDB" id="A0A9D6HPJ1"/>
<name>A0A9D6HPJ1_9BACT</name>
<feature type="transmembrane region" description="Helical" evidence="1">
    <location>
        <begin position="95"/>
        <end position="119"/>
    </location>
</feature>
<evidence type="ECO:0000313" key="2">
    <source>
        <dbReference type="EMBL" id="MBI2052157.1"/>
    </source>
</evidence>
<proteinExistence type="predicted"/>